<evidence type="ECO:0000256" key="1">
    <source>
        <dbReference type="SAM" id="MobiDB-lite"/>
    </source>
</evidence>
<protein>
    <submittedName>
        <fullName evidence="2 4">Uncharacterized protein</fullName>
    </submittedName>
</protein>
<reference evidence="4" key="2">
    <citation type="submission" date="2019-09" db="UniProtKB">
        <authorList>
            <consortium name="WormBaseParasite"/>
        </authorList>
    </citation>
    <scope>IDENTIFICATION</scope>
</reference>
<organism evidence="3 4">
    <name type="scientific">Heligmosomoides polygyrus</name>
    <name type="common">Parasitic roundworm</name>
    <dbReference type="NCBI Taxonomy" id="6339"/>
    <lineage>
        <taxon>Eukaryota</taxon>
        <taxon>Metazoa</taxon>
        <taxon>Ecdysozoa</taxon>
        <taxon>Nematoda</taxon>
        <taxon>Chromadorea</taxon>
        <taxon>Rhabditida</taxon>
        <taxon>Rhabditina</taxon>
        <taxon>Rhabditomorpha</taxon>
        <taxon>Strongyloidea</taxon>
        <taxon>Heligmosomidae</taxon>
        <taxon>Heligmosomoides</taxon>
    </lineage>
</organism>
<dbReference type="AlphaFoldDB" id="A0A183G6Y0"/>
<name>A0A183G6Y0_HELPZ</name>
<accession>A0A3P8E9U7</accession>
<feature type="region of interest" description="Disordered" evidence="1">
    <location>
        <begin position="69"/>
        <end position="108"/>
    </location>
</feature>
<dbReference type="Proteomes" id="UP000050761">
    <property type="component" value="Unassembled WGS sequence"/>
</dbReference>
<evidence type="ECO:0000313" key="4">
    <source>
        <dbReference type="WBParaSite" id="HPBE_0001748801-mRNA-1"/>
    </source>
</evidence>
<evidence type="ECO:0000313" key="2">
    <source>
        <dbReference type="EMBL" id="VDP09009.1"/>
    </source>
</evidence>
<gene>
    <name evidence="2" type="ORF">HPBE_LOCUS17487</name>
</gene>
<keyword evidence="3" id="KW-1185">Reference proteome</keyword>
<evidence type="ECO:0000313" key="3">
    <source>
        <dbReference type="Proteomes" id="UP000050761"/>
    </source>
</evidence>
<reference evidence="2 3" key="1">
    <citation type="submission" date="2018-11" db="EMBL/GenBank/DDBJ databases">
        <authorList>
            <consortium name="Pathogen Informatics"/>
        </authorList>
    </citation>
    <scope>NUCLEOTIDE SEQUENCE [LARGE SCALE GENOMIC DNA]</scope>
</reference>
<accession>A0A183G6Y0</accession>
<feature type="compositionally biased region" description="Basic residues" evidence="1">
    <location>
        <begin position="76"/>
        <end position="92"/>
    </location>
</feature>
<dbReference type="EMBL" id="UZAH01030044">
    <property type="protein sequence ID" value="VDP09009.1"/>
    <property type="molecule type" value="Genomic_DNA"/>
</dbReference>
<proteinExistence type="predicted"/>
<dbReference type="WBParaSite" id="HPBE_0001748801-mRNA-1">
    <property type="protein sequence ID" value="HPBE_0001748801-mRNA-1"/>
    <property type="gene ID" value="HPBE_0001748801"/>
</dbReference>
<sequence length="199" mass="21457">MEFSHSPARHHWQDASGLRSSPAVVAVLRGRARPSGSLGLALFPSAPRPPINGGLLRKVIIAGMNRVTDMSPSLRGHPRRPSTSSRSRRRRPQSPGCAEYRDDESGQISGHDGFGGLVRLDRNGLRHAVGYTTSALKAVVQEEALRLPLLLFTRPGSAGEDVRTNGVSCCCRCCRHVALPLALFSRHLGCRTVKIAVPG</sequence>